<name>A0A0E9LUA9_9BACT</name>
<dbReference type="Pfam" id="PF00132">
    <property type="entry name" value="Hexapep"/>
    <property type="match status" value="1"/>
</dbReference>
<comment type="caution">
    <text evidence="1">The sequence shown here is derived from an EMBL/GenBank/DDBJ whole genome shotgun (WGS) entry which is preliminary data.</text>
</comment>
<dbReference type="OrthoDB" id="9812571at2"/>
<protein>
    <submittedName>
        <fullName evidence="1">Maltose O-acetyltransferase</fullName>
    </submittedName>
</protein>
<evidence type="ECO:0000313" key="2">
    <source>
        <dbReference type="Proteomes" id="UP000032900"/>
    </source>
</evidence>
<keyword evidence="2" id="KW-1185">Reference proteome</keyword>
<organism evidence="1 2">
    <name type="scientific">Geofilum rubicundum JCM 15548</name>
    <dbReference type="NCBI Taxonomy" id="1236989"/>
    <lineage>
        <taxon>Bacteria</taxon>
        <taxon>Pseudomonadati</taxon>
        <taxon>Bacteroidota</taxon>
        <taxon>Bacteroidia</taxon>
        <taxon>Marinilabiliales</taxon>
        <taxon>Marinilabiliaceae</taxon>
        <taxon>Geofilum</taxon>
    </lineage>
</organism>
<dbReference type="InterPro" id="IPR001451">
    <property type="entry name" value="Hexapep"/>
</dbReference>
<dbReference type="RefSeq" id="WP_062122465.1">
    <property type="nucleotide sequence ID" value="NZ_BAZW01000004.1"/>
</dbReference>
<dbReference type="Gene3D" id="2.160.10.10">
    <property type="entry name" value="Hexapeptide repeat proteins"/>
    <property type="match status" value="1"/>
</dbReference>
<gene>
    <name evidence="1" type="ORF">JCM15548_1850</name>
</gene>
<dbReference type="EMBL" id="BAZW01000004">
    <property type="protein sequence ID" value="GAO28726.1"/>
    <property type="molecule type" value="Genomic_DNA"/>
</dbReference>
<dbReference type="PANTHER" id="PTHR23416">
    <property type="entry name" value="SIALIC ACID SYNTHASE-RELATED"/>
    <property type="match status" value="1"/>
</dbReference>
<dbReference type="GO" id="GO:0016740">
    <property type="term" value="F:transferase activity"/>
    <property type="evidence" value="ECO:0007669"/>
    <property type="project" value="UniProtKB-KW"/>
</dbReference>
<dbReference type="CDD" id="cd04647">
    <property type="entry name" value="LbH_MAT_like"/>
    <property type="match status" value="1"/>
</dbReference>
<evidence type="ECO:0000313" key="1">
    <source>
        <dbReference type="EMBL" id="GAO28726.1"/>
    </source>
</evidence>
<dbReference type="Proteomes" id="UP000032900">
    <property type="component" value="Unassembled WGS sequence"/>
</dbReference>
<dbReference type="InterPro" id="IPR051159">
    <property type="entry name" value="Hexapeptide_acetyltransf"/>
</dbReference>
<dbReference type="AlphaFoldDB" id="A0A0E9LUA9"/>
<dbReference type="InterPro" id="IPR011004">
    <property type="entry name" value="Trimer_LpxA-like_sf"/>
</dbReference>
<accession>A0A0E9LUA9</accession>
<dbReference type="STRING" id="1236989.JCM15548_1850"/>
<keyword evidence="1" id="KW-0808">Transferase</keyword>
<dbReference type="SUPFAM" id="SSF51161">
    <property type="entry name" value="Trimeric LpxA-like enzymes"/>
    <property type="match status" value="1"/>
</dbReference>
<proteinExistence type="predicted"/>
<reference evidence="1 2" key="1">
    <citation type="journal article" date="2015" name="Microbes Environ.">
        <title>Distribution and evolution of nitrogen fixation genes in the phylum bacteroidetes.</title>
        <authorList>
            <person name="Inoue J."/>
            <person name="Oshima K."/>
            <person name="Suda W."/>
            <person name="Sakamoto M."/>
            <person name="Iino T."/>
            <person name="Noda S."/>
            <person name="Hongoh Y."/>
            <person name="Hattori M."/>
            <person name="Ohkuma M."/>
        </authorList>
    </citation>
    <scope>NUCLEOTIDE SEQUENCE [LARGE SCALE GENOMIC DNA]</scope>
    <source>
        <strain evidence="1">JCM 15548</strain>
    </source>
</reference>
<sequence length="196" mass="22287">MQLIKNMVTFLDQTLCRWLVRIVYPQYQRPRTGYLKHYQVLGQYFFMQKVMGFNRRVPWPVDFRSKIRGWECIEKGIMCDPGDNPGLYINAYGGLKMGDNVGIASNTVVVTTNHDKYDHRKTGKKKGIIIGNNVWIGANCTLLPGTIIGNEVTIGAGCVISGEIPSKSTVVRGDNHLKIIPKQKDYQWDIYSEELT</sequence>